<name>A0A1A9LG18_9FLAO</name>
<dbReference type="EMBL" id="LXIE01000011">
    <property type="protein sequence ID" value="OAD91652.1"/>
    <property type="molecule type" value="Genomic_DNA"/>
</dbReference>
<feature type="domain" description="DUF1206" evidence="2">
    <location>
        <begin position="11"/>
        <end position="77"/>
    </location>
</feature>
<feature type="transmembrane region" description="Helical" evidence="1">
    <location>
        <begin position="94"/>
        <end position="118"/>
    </location>
</feature>
<dbReference type="Proteomes" id="UP000077552">
    <property type="component" value="Unassembled WGS sequence"/>
</dbReference>
<reference evidence="3 4" key="1">
    <citation type="submission" date="2016-05" db="EMBL/GenBank/DDBJ databases">
        <title>Genome sequencing of Vitellibacter soesokkakensis RSSK-12.</title>
        <authorList>
            <person name="Thevarajoo S."/>
            <person name="Selvaratnam C."/>
            <person name="Goh K.M."/>
            <person name="Chan K.-G."/>
            <person name="Chong C.S."/>
        </authorList>
    </citation>
    <scope>NUCLEOTIDE SEQUENCE [LARGE SCALE GENOMIC DNA]</scope>
    <source>
        <strain evidence="3 4">RSSK-12</strain>
    </source>
</reference>
<dbReference type="InterPro" id="IPR009597">
    <property type="entry name" value="DUF1206"/>
</dbReference>
<sequence length="258" mass="28548">MKKSYKIAATIGFASKGVIYLVIGILSFLAALNMGGESSGTNQALAFLKKQPFGQVLLMLLGVGLLFYSFWMFVQSINDPEDLGNSRNAKLRRFGLFTTGLVYTFVALLAFFHVFTYIPEGNSGTRYLNFLGSSTLSIIFIVVGIILAIQSVVLIVGVFKGGLLDQFNLEGHKYHPFIRLIGQFGFYARAFVVVIIAYFFLRAGIYTGNHDIKGIQDAFSFLDQSLVGRILMAFTAAGFIAYGAFYVLLTRYRSFEGK</sequence>
<keyword evidence="1" id="KW-0812">Transmembrane</keyword>
<evidence type="ECO:0000259" key="2">
    <source>
        <dbReference type="Pfam" id="PF06724"/>
    </source>
</evidence>
<feature type="transmembrane region" description="Helical" evidence="1">
    <location>
        <begin position="7"/>
        <end position="32"/>
    </location>
</feature>
<comment type="caution">
    <text evidence="3">The sequence shown here is derived from an EMBL/GenBank/DDBJ whole genome shotgun (WGS) entry which is preliminary data.</text>
</comment>
<keyword evidence="1" id="KW-0472">Membrane</keyword>
<protein>
    <recommendedName>
        <fullName evidence="2">DUF1206 domain-containing protein</fullName>
    </recommendedName>
</protein>
<keyword evidence="4" id="KW-1185">Reference proteome</keyword>
<feature type="transmembrane region" description="Helical" evidence="1">
    <location>
        <begin position="230"/>
        <end position="249"/>
    </location>
</feature>
<evidence type="ECO:0000256" key="1">
    <source>
        <dbReference type="SAM" id="Phobius"/>
    </source>
</evidence>
<evidence type="ECO:0000313" key="4">
    <source>
        <dbReference type="Proteomes" id="UP000077552"/>
    </source>
</evidence>
<dbReference type="RefSeq" id="WP_068761500.1">
    <property type="nucleotide sequence ID" value="NZ_LXIE01000011.1"/>
</dbReference>
<feature type="transmembrane region" description="Helical" evidence="1">
    <location>
        <begin position="180"/>
        <end position="201"/>
    </location>
</feature>
<feature type="domain" description="DUF1206" evidence="2">
    <location>
        <begin position="184"/>
        <end position="253"/>
    </location>
</feature>
<dbReference type="STRING" id="1385699.A7A78_11470"/>
<proteinExistence type="predicted"/>
<dbReference type="Pfam" id="PF06724">
    <property type="entry name" value="DUF1206"/>
    <property type="match status" value="2"/>
</dbReference>
<keyword evidence="1" id="KW-1133">Transmembrane helix</keyword>
<evidence type="ECO:0000313" key="3">
    <source>
        <dbReference type="EMBL" id="OAD91652.1"/>
    </source>
</evidence>
<dbReference type="OrthoDB" id="1490880at2"/>
<dbReference type="AlphaFoldDB" id="A0A1A9LG18"/>
<feature type="transmembrane region" description="Helical" evidence="1">
    <location>
        <begin position="138"/>
        <end position="159"/>
    </location>
</feature>
<gene>
    <name evidence="3" type="ORF">A7A78_11470</name>
</gene>
<feature type="transmembrane region" description="Helical" evidence="1">
    <location>
        <begin position="52"/>
        <end position="74"/>
    </location>
</feature>
<organism evidence="3 4">
    <name type="scientific">Aequorivita soesokkakensis</name>
    <dbReference type="NCBI Taxonomy" id="1385699"/>
    <lineage>
        <taxon>Bacteria</taxon>
        <taxon>Pseudomonadati</taxon>
        <taxon>Bacteroidota</taxon>
        <taxon>Flavobacteriia</taxon>
        <taxon>Flavobacteriales</taxon>
        <taxon>Flavobacteriaceae</taxon>
        <taxon>Aequorivita</taxon>
    </lineage>
</organism>
<accession>A0A1A9LG18</accession>